<dbReference type="Gene3D" id="3.40.50.510">
    <property type="entry name" value="Phosphotransferase system, mannose-type IIA component"/>
    <property type="match status" value="1"/>
</dbReference>
<dbReference type="PROSITE" id="PS51096">
    <property type="entry name" value="PTS_EIIA_TYPE_4"/>
    <property type="match status" value="1"/>
</dbReference>
<evidence type="ECO:0000256" key="1">
    <source>
        <dbReference type="ARBA" id="ARBA00022679"/>
    </source>
</evidence>
<sequence length="129" mass="14202">MKKIKTIIITHGDFVNNLIKTCEIFSGTLIDTFGISVQLGDTIEKVTSQIDEIIVNNKNTEFVVCVDILGGTPFNAACLSKRNNDNILIITGVNLPILLFLSLEKGAYSTINEMKEALMSVVESSIKFF</sequence>
<organism evidence="3 4">
    <name type="scientific">Gilliamella apicola</name>
    <dbReference type="NCBI Taxonomy" id="1196095"/>
    <lineage>
        <taxon>Bacteria</taxon>
        <taxon>Pseudomonadati</taxon>
        <taxon>Pseudomonadota</taxon>
        <taxon>Gammaproteobacteria</taxon>
        <taxon>Orbales</taxon>
        <taxon>Orbaceae</taxon>
        <taxon>Gilliamella</taxon>
    </lineage>
</organism>
<protein>
    <recommendedName>
        <fullName evidence="2">PTS EIIA type-4 domain-containing protein</fullName>
    </recommendedName>
</protein>
<dbReference type="GO" id="GO:0016740">
    <property type="term" value="F:transferase activity"/>
    <property type="evidence" value="ECO:0007669"/>
    <property type="project" value="UniProtKB-KW"/>
</dbReference>
<dbReference type="Proteomes" id="UP000247483">
    <property type="component" value="Unassembled WGS sequence"/>
</dbReference>
<keyword evidence="1" id="KW-0808">Transferase</keyword>
<dbReference type="GO" id="GO:0016020">
    <property type="term" value="C:membrane"/>
    <property type="evidence" value="ECO:0007669"/>
    <property type="project" value="InterPro"/>
</dbReference>
<dbReference type="Pfam" id="PF03610">
    <property type="entry name" value="EIIA-man"/>
    <property type="match status" value="1"/>
</dbReference>
<dbReference type="InterPro" id="IPR004701">
    <property type="entry name" value="PTS_EIIA_man-typ"/>
</dbReference>
<evidence type="ECO:0000259" key="2">
    <source>
        <dbReference type="PROSITE" id="PS51096"/>
    </source>
</evidence>
<proteinExistence type="predicted"/>
<dbReference type="AlphaFoldDB" id="A0A2V4E1Z7"/>
<reference evidence="3 4" key="1">
    <citation type="submission" date="2018-05" db="EMBL/GenBank/DDBJ databases">
        <title>Reference genomes for bee gut microbiota database.</title>
        <authorList>
            <person name="Ellegaard K.M."/>
        </authorList>
    </citation>
    <scope>NUCLEOTIDE SEQUENCE [LARGE SCALE GENOMIC DNA]</scope>
    <source>
        <strain evidence="3 4">ESL0177</strain>
    </source>
</reference>
<feature type="domain" description="PTS EIIA type-4" evidence="2">
    <location>
        <begin position="3"/>
        <end position="126"/>
    </location>
</feature>
<dbReference type="RefSeq" id="WP_110422955.1">
    <property type="nucleotide sequence ID" value="NZ_QGLP01000004.1"/>
</dbReference>
<dbReference type="InterPro" id="IPR036662">
    <property type="entry name" value="PTS_EIIA_man-typ_sf"/>
</dbReference>
<evidence type="ECO:0000313" key="3">
    <source>
        <dbReference type="EMBL" id="PXZ05859.1"/>
    </source>
</evidence>
<accession>A0A2V4E1Z7</accession>
<dbReference type="PANTHER" id="PTHR33799">
    <property type="entry name" value="PTS PERMEASE-RELATED-RELATED"/>
    <property type="match status" value="1"/>
</dbReference>
<comment type="caution">
    <text evidence="3">The sequence shown here is derived from an EMBL/GenBank/DDBJ whole genome shotgun (WGS) entry which is preliminary data.</text>
</comment>
<dbReference type="GO" id="GO:0009401">
    <property type="term" value="P:phosphoenolpyruvate-dependent sugar phosphotransferase system"/>
    <property type="evidence" value="ECO:0007669"/>
    <property type="project" value="InterPro"/>
</dbReference>
<gene>
    <name evidence="3" type="ORF">DKK79_04125</name>
</gene>
<name>A0A2V4E1Z7_9GAMM</name>
<dbReference type="PANTHER" id="PTHR33799:SF1">
    <property type="entry name" value="PTS SYSTEM MANNOSE-SPECIFIC EIIAB COMPONENT-RELATED"/>
    <property type="match status" value="1"/>
</dbReference>
<dbReference type="SUPFAM" id="SSF53062">
    <property type="entry name" value="PTS system fructose IIA component-like"/>
    <property type="match status" value="1"/>
</dbReference>
<evidence type="ECO:0000313" key="4">
    <source>
        <dbReference type="Proteomes" id="UP000247483"/>
    </source>
</evidence>
<dbReference type="InterPro" id="IPR051471">
    <property type="entry name" value="Bacterial_PTS_sugar_comp"/>
</dbReference>
<dbReference type="EMBL" id="QGLP01000004">
    <property type="protein sequence ID" value="PXZ05859.1"/>
    <property type="molecule type" value="Genomic_DNA"/>
</dbReference>